<evidence type="ECO:0000313" key="6">
    <source>
        <dbReference type="Proteomes" id="UP001152797"/>
    </source>
</evidence>
<evidence type="ECO:0000313" key="5">
    <source>
        <dbReference type="EMBL" id="CAL4799395.1"/>
    </source>
</evidence>
<evidence type="ECO:0000256" key="1">
    <source>
        <dbReference type="SAM" id="Coils"/>
    </source>
</evidence>
<dbReference type="NCBIfam" id="NF047352">
    <property type="entry name" value="P_loop_sacsin"/>
    <property type="match status" value="1"/>
</dbReference>
<evidence type="ECO:0000313" key="4">
    <source>
        <dbReference type="EMBL" id="CAL1165458.1"/>
    </source>
</evidence>
<evidence type="ECO:0000256" key="2">
    <source>
        <dbReference type="SAM" id="MobiDB-lite"/>
    </source>
</evidence>
<dbReference type="InterPro" id="IPR036890">
    <property type="entry name" value="HATPase_C_sf"/>
</dbReference>
<dbReference type="EMBL" id="CAMXCT010005334">
    <property type="protein sequence ID" value="CAI4012083.1"/>
    <property type="molecule type" value="Genomic_DNA"/>
</dbReference>
<dbReference type="PANTHER" id="PTHR32387">
    <property type="entry name" value="WU:FJ29H11"/>
    <property type="match status" value="1"/>
</dbReference>
<dbReference type="SUPFAM" id="SSF55874">
    <property type="entry name" value="ATPase domain of HSP90 chaperone/DNA topoisomerase II/histidine kinase"/>
    <property type="match status" value="1"/>
</dbReference>
<comment type="caution">
    <text evidence="3">The sequence shown here is derived from an EMBL/GenBank/DDBJ whole genome shotgun (WGS) entry which is preliminary data.</text>
</comment>
<dbReference type="InterPro" id="IPR052957">
    <property type="entry name" value="Auxin_embryo_med"/>
</dbReference>
<dbReference type="OrthoDB" id="1262810at2759"/>
<feature type="coiled-coil region" evidence="1">
    <location>
        <begin position="434"/>
        <end position="482"/>
    </location>
</feature>
<proteinExistence type="predicted"/>
<evidence type="ECO:0000313" key="3">
    <source>
        <dbReference type="EMBL" id="CAI4012083.1"/>
    </source>
</evidence>
<protein>
    <submittedName>
        <fullName evidence="5">Sacsin</fullName>
    </submittedName>
</protein>
<sequence>MGKGKGGKGKDEWKGCSASGPSSFRAQQLHLLKLACNAPRGKGGKGRYDRYFKGDGHGPQVSPFAAGVAAPLLAVPQFADGSWGKELSGGLHAFDRGHIFFSTKELYFEVLGQCSVHLAVPAPTKIDGRDRQEFANSGPVELAGRSFRNLQELRSEIVTLRKAHSNPPRRLEPEAERLMRSVFEHHPQATEKLKDLQFIQVASNPQSEDPTDVTFFVMRNEQDGDDISYVKCLRAMVTKGGEQMLPLATLSCDHGLNLRVASGNVQIGPSSQGFGVKVDLERLALSVLLTEGLRGPWQLELGRQHSDLPHVPLRVVVEVAEGEAAVIRWAAPFDFAQPRPPKPPKPPTPPGQELALPALEDQFRSEELKRSLEAMMKDQNIPGDLSSLSVEELQRIAMQIVVKSLGASLHVTRSAGACAVQNQSLLRIAREQGMELTCQQLQDARTELQKVKEERYTAEATLNQLREEMAVLRRKVTQVEGEREAPVVPDAPRRAPQAAGCAVAATELEELRRKLQAELPELAGSMLRNSLKLMSSELYSGPSRALWELLQNADDCSYDQEAEMQIEQTGNYLWIEYNERGFSWEDVEALCSLGSSTKGIAQTGEKGVGFKSAFVLSSRPHILSNPYRFFFDETASCPLPHVTPQRLLADATLPRRPPERGTAVYLPLRKDFPELLNEIVPESLLFLRRLHHVTVGRSSFSLRHQNGRSTLLVADSSGTKEHHYIIARAQELAIAFPLAGGGPAALLSATLPIHWLEGLKTPLNAPFELTANREALRENSQRNVELRDALAELFLQAAAEQEILSSRVWQLQPDAEGGGFWAPFVQRVRAGLQEVPLIPVIDAGQKNRWALKRCRNPSSELLRDLNLLPSDLEKVGLAIPTEEFLRQLPEGSEFNLPEFDAKDLLCAVLFAGKLSAPVWGHQHHLAELWQRVAAEGGGKALERRLSEVDLALRATLRSLALFPTGADDWSSCDDQIYLSLPEGAPEGLLKALHSSRACAADRALLTALGGGGVATARDVAYAVLQRGLGLADVEDRRFSWTNLAYLGHHWQSILQCGAADEWLAKQTPEQMEELLRSVALPSCSGRLLHCASELRCPFLLGCKSSAADRSNLLAEPPGANDIQARLRWELVFLRLGAQVAEDQGLQLPRNFFAEGVGKELGPLLDHYEQLGVLQTISKKCCIPDRTGCICQAGHLLGPAFQPLLGPDGIVDLADDCAEEAVRLLGVVVTPTALLVAQMLKRAAQGGTKTLRRSYEFLSAEWREGRVDEESLLTLKNGMWMLNCEGDLSFEQVADVTWEDVQRQISLWSKDGLHGIFRAMGVSPSTGAEAATPPEASQPANGQNRSGERPPAKSSSQPLTWPALPQVRSMAEDGGGAPVAAGNSANPPAFREPSGAQLPLLGKLLQQIFYSAGGDDMLYGRLGKETREMLASDIHFTHNSISRRFGHGELKGRQVEDVAKALREGNMTTKELPLVVVKFESNYYTLNNRSLYALRKASRAQKPLRAQVAAFETMCPVTAKFIQLRCSSLAGQDESLAQRATNSSEEEA</sequence>
<dbReference type="Pfam" id="PF11523">
    <property type="entry name" value="DUF3223"/>
    <property type="match status" value="1"/>
</dbReference>
<name>A0A9P1DL36_9DINO</name>
<dbReference type="EMBL" id="CAMXCT030005334">
    <property type="protein sequence ID" value="CAL4799395.1"/>
    <property type="molecule type" value="Genomic_DNA"/>
</dbReference>
<accession>A0A9P1DL36</accession>
<dbReference type="Gene3D" id="3.30.565.10">
    <property type="entry name" value="Histidine kinase-like ATPase, C-terminal domain"/>
    <property type="match status" value="1"/>
</dbReference>
<reference evidence="3" key="1">
    <citation type="submission" date="2022-10" db="EMBL/GenBank/DDBJ databases">
        <authorList>
            <person name="Chen Y."/>
            <person name="Dougan E. K."/>
            <person name="Chan C."/>
            <person name="Rhodes N."/>
            <person name="Thang M."/>
        </authorList>
    </citation>
    <scope>NUCLEOTIDE SEQUENCE</scope>
</reference>
<dbReference type="EMBL" id="CAMXCT020005334">
    <property type="protein sequence ID" value="CAL1165458.1"/>
    <property type="molecule type" value="Genomic_DNA"/>
</dbReference>
<feature type="region of interest" description="Disordered" evidence="2">
    <location>
        <begin position="1323"/>
        <end position="1393"/>
    </location>
</feature>
<dbReference type="PANTHER" id="PTHR32387:SF0">
    <property type="entry name" value="PROTEIN NO VEIN"/>
    <property type="match status" value="1"/>
</dbReference>
<organism evidence="3">
    <name type="scientific">Cladocopium goreaui</name>
    <dbReference type="NCBI Taxonomy" id="2562237"/>
    <lineage>
        <taxon>Eukaryota</taxon>
        <taxon>Sar</taxon>
        <taxon>Alveolata</taxon>
        <taxon>Dinophyceae</taxon>
        <taxon>Suessiales</taxon>
        <taxon>Symbiodiniaceae</taxon>
        <taxon>Cladocopium</taxon>
    </lineage>
</organism>
<reference evidence="4" key="2">
    <citation type="submission" date="2024-04" db="EMBL/GenBank/DDBJ databases">
        <authorList>
            <person name="Chen Y."/>
            <person name="Shah S."/>
            <person name="Dougan E. K."/>
            <person name="Thang M."/>
            <person name="Chan C."/>
        </authorList>
    </citation>
    <scope>NUCLEOTIDE SEQUENCE [LARGE SCALE GENOMIC DNA]</scope>
</reference>
<gene>
    <name evidence="3" type="ORF">C1SCF055_LOCUS37183</name>
</gene>
<keyword evidence="1" id="KW-0175">Coiled coil</keyword>
<dbReference type="Proteomes" id="UP001152797">
    <property type="component" value="Unassembled WGS sequence"/>
</dbReference>
<dbReference type="Gene3D" id="3.10.450.40">
    <property type="match status" value="1"/>
</dbReference>
<keyword evidence="6" id="KW-1185">Reference proteome</keyword>